<gene>
    <name evidence="2" type="ORF">D5H75_40420</name>
</gene>
<organism evidence="2 3">
    <name type="scientific">Bailinhaonella thermotolerans</name>
    <dbReference type="NCBI Taxonomy" id="1070861"/>
    <lineage>
        <taxon>Bacteria</taxon>
        <taxon>Bacillati</taxon>
        <taxon>Actinomycetota</taxon>
        <taxon>Actinomycetes</taxon>
        <taxon>Streptosporangiales</taxon>
        <taxon>Streptosporangiaceae</taxon>
        <taxon>Bailinhaonella</taxon>
    </lineage>
</organism>
<comment type="caution">
    <text evidence="2">The sequence shown here is derived from an EMBL/GenBank/DDBJ whole genome shotgun (WGS) entry which is preliminary data.</text>
</comment>
<dbReference type="EMBL" id="QZEY01000039">
    <property type="protein sequence ID" value="RJL19408.1"/>
    <property type="molecule type" value="Genomic_DNA"/>
</dbReference>
<evidence type="ECO:0000256" key="1">
    <source>
        <dbReference type="SAM" id="MobiDB-lite"/>
    </source>
</evidence>
<reference evidence="2 3" key="1">
    <citation type="submission" date="2018-09" db="EMBL/GenBank/DDBJ databases">
        <title>YIM 75507 draft genome.</title>
        <authorList>
            <person name="Tang S."/>
            <person name="Feng Y."/>
        </authorList>
    </citation>
    <scope>NUCLEOTIDE SEQUENCE [LARGE SCALE GENOMIC DNA]</scope>
    <source>
        <strain evidence="2 3">YIM 75507</strain>
    </source>
</reference>
<dbReference type="AlphaFoldDB" id="A0A3A4A3W1"/>
<keyword evidence="3" id="KW-1185">Reference proteome</keyword>
<sequence length="155" mass="17034">MAVTFKVTATQDEVDRLKSTPSVEVEIVDKTYTLYLPKSAVWLELARSSDRILTASPLEQTQIAISFLEACFTPADRAAIAERLRDTLGDPLDFHHLLEIMPQVTEHFRPIYEARLKGIGVVVPAQVERPAKTGAPKGKTPAKVKGAKSRPAPAE</sequence>
<name>A0A3A4A3W1_9ACTN</name>
<evidence type="ECO:0000313" key="2">
    <source>
        <dbReference type="EMBL" id="RJL19408.1"/>
    </source>
</evidence>
<evidence type="ECO:0000313" key="3">
    <source>
        <dbReference type="Proteomes" id="UP000265768"/>
    </source>
</evidence>
<proteinExistence type="predicted"/>
<dbReference type="Proteomes" id="UP000265768">
    <property type="component" value="Unassembled WGS sequence"/>
</dbReference>
<accession>A0A3A4A3W1</accession>
<protein>
    <submittedName>
        <fullName evidence="2">Uncharacterized protein</fullName>
    </submittedName>
</protein>
<feature type="region of interest" description="Disordered" evidence="1">
    <location>
        <begin position="128"/>
        <end position="155"/>
    </location>
</feature>
<dbReference type="RefSeq" id="WP_119931937.1">
    <property type="nucleotide sequence ID" value="NZ_QZEY01000039.1"/>
</dbReference>